<name>A0A9N8WHZ9_9GLOM</name>
<protein>
    <submittedName>
        <fullName evidence="2">23553_t:CDS:1</fullName>
    </submittedName>
</protein>
<dbReference type="EMBL" id="CAJVQA010000670">
    <property type="protein sequence ID" value="CAG8485271.1"/>
    <property type="molecule type" value="Genomic_DNA"/>
</dbReference>
<dbReference type="Proteomes" id="UP000789759">
    <property type="component" value="Unassembled WGS sequence"/>
</dbReference>
<evidence type="ECO:0000313" key="2">
    <source>
        <dbReference type="EMBL" id="CAG8485271.1"/>
    </source>
</evidence>
<feature type="region of interest" description="Disordered" evidence="1">
    <location>
        <begin position="111"/>
        <end position="132"/>
    </location>
</feature>
<gene>
    <name evidence="2" type="ORF">CPELLU_LOCUS1714</name>
</gene>
<reference evidence="2" key="1">
    <citation type="submission" date="2021-06" db="EMBL/GenBank/DDBJ databases">
        <authorList>
            <person name="Kallberg Y."/>
            <person name="Tangrot J."/>
            <person name="Rosling A."/>
        </authorList>
    </citation>
    <scope>NUCLEOTIDE SEQUENCE</scope>
    <source>
        <strain evidence="2">FL966</strain>
    </source>
</reference>
<evidence type="ECO:0000256" key="1">
    <source>
        <dbReference type="SAM" id="MobiDB-lite"/>
    </source>
</evidence>
<dbReference type="AlphaFoldDB" id="A0A9N8WHZ9"/>
<evidence type="ECO:0000313" key="3">
    <source>
        <dbReference type="Proteomes" id="UP000789759"/>
    </source>
</evidence>
<dbReference type="OrthoDB" id="274660at2759"/>
<accession>A0A9N8WHZ9</accession>
<keyword evidence="3" id="KW-1185">Reference proteome</keyword>
<feature type="compositionally biased region" description="Polar residues" evidence="1">
    <location>
        <begin position="118"/>
        <end position="132"/>
    </location>
</feature>
<feature type="compositionally biased region" description="Basic and acidic residues" evidence="1">
    <location>
        <begin position="58"/>
        <end position="69"/>
    </location>
</feature>
<organism evidence="2 3">
    <name type="scientific">Cetraspora pellucida</name>
    <dbReference type="NCBI Taxonomy" id="1433469"/>
    <lineage>
        <taxon>Eukaryota</taxon>
        <taxon>Fungi</taxon>
        <taxon>Fungi incertae sedis</taxon>
        <taxon>Mucoromycota</taxon>
        <taxon>Glomeromycotina</taxon>
        <taxon>Glomeromycetes</taxon>
        <taxon>Diversisporales</taxon>
        <taxon>Gigasporaceae</taxon>
        <taxon>Cetraspora</taxon>
    </lineage>
</organism>
<feature type="region of interest" description="Disordered" evidence="1">
    <location>
        <begin position="40"/>
        <end position="76"/>
    </location>
</feature>
<sequence length="382" mass="44386">MNKSNDYSNMEITLDNQNNSKRRNETWCKVQPQTKNLSLLSRNTNQFGLSKKVQRSSRKNDRSFRETSNELRPQTKFGGSISEAIDLTETEQPYEESVSQRTLNNNEKTMNIRATPVPGNSHTNDSSTRFLQVPNGTTYESRTTTPEETGSVQCKICSGTLGQHEYWDCPNTISECKEYQCEYCLIRGHKQYQCKELLLDKANEYNGCGCNSRELEHKEKLIECYLCKKKGTKREFANYGNIFFCTWEEKYAYQIYLDIVDPCHNYTYEGRKEHWLNTKQLAGNYITINRSITPILYNKENNDVEEEIAYNQAVTENLNNLDKGNTKRPETYDKWCKETSKVGCTFCKECLLSINIKEQRSEEDLAKGICRECYTKEKGKAK</sequence>
<proteinExistence type="predicted"/>
<comment type="caution">
    <text evidence="2">The sequence shown here is derived from an EMBL/GenBank/DDBJ whole genome shotgun (WGS) entry which is preliminary data.</text>
</comment>